<dbReference type="Pfam" id="PF00134">
    <property type="entry name" value="Cyclin_N"/>
    <property type="match status" value="1"/>
</dbReference>
<comment type="caution">
    <text evidence="4">The sequence shown here is derived from an EMBL/GenBank/DDBJ whole genome shotgun (WGS) entry which is preliminary data.</text>
</comment>
<keyword evidence="5" id="KW-1185">Reference proteome</keyword>
<feature type="region of interest" description="Disordered" evidence="2">
    <location>
        <begin position="321"/>
        <end position="362"/>
    </location>
</feature>
<accession>A0ABR3FU78</accession>
<dbReference type="PANTHER" id="PTHR10026">
    <property type="entry name" value="CYCLIN"/>
    <property type="match status" value="1"/>
</dbReference>
<dbReference type="InterPro" id="IPR036915">
    <property type="entry name" value="Cyclin-like_sf"/>
</dbReference>
<keyword evidence="1" id="KW-0195">Cyclin</keyword>
<feature type="domain" description="Cyclin-like" evidence="3">
    <location>
        <begin position="47"/>
        <end position="141"/>
    </location>
</feature>
<dbReference type="CDD" id="cd20513">
    <property type="entry name" value="CYCLIN_CCNC_rpt1"/>
    <property type="match status" value="1"/>
</dbReference>
<evidence type="ECO:0000259" key="3">
    <source>
        <dbReference type="SMART" id="SM00385"/>
    </source>
</evidence>
<name>A0ABR3FU78_9AGAR</name>
<gene>
    <name evidence="4" type="primary">SSN8</name>
    <name evidence="4" type="ORF">V5O48_003070</name>
</gene>
<dbReference type="Proteomes" id="UP001465976">
    <property type="component" value="Unassembled WGS sequence"/>
</dbReference>
<evidence type="ECO:0000256" key="1">
    <source>
        <dbReference type="RuleBase" id="RU000383"/>
    </source>
</evidence>
<dbReference type="EMBL" id="JBAHYK010000078">
    <property type="protein sequence ID" value="KAL0578922.1"/>
    <property type="molecule type" value="Genomic_DNA"/>
</dbReference>
<evidence type="ECO:0000313" key="5">
    <source>
        <dbReference type="Proteomes" id="UP001465976"/>
    </source>
</evidence>
<dbReference type="InterPro" id="IPR006671">
    <property type="entry name" value="Cyclin_N"/>
</dbReference>
<dbReference type="SMART" id="SM00385">
    <property type="entry name" value="CYCLIN"/>
    <property type="match status" value="2"/>
</dbReference>
<evidence type="ECO:0000256" key="2">
    <source>
        <dbReference type="SAM" id="MobiDB-lite"/>
    </source>
</evidence>
<organism evidence="4 5">
    <name type="scientific">Marasmius crinis-equi</name>
    <dbReference type="NCBI Taxonomy" id="585013"/>
    <lineage>
        <taxon>Eukaryota</taxon>
        <taxon>Fungi</taxon>
        <taxon>Dikarya</taxon>
        <taxon>Basidiomycota</taxon>
        <taxon>Agaricomycotina</taxon>
        <taxon>Agaricomycetes</taxon>
        <taxon>Agaricomycetidae</taxon>
        <taxon>Agaricales</taxon>
        <taxon>Marasmiineae</taxon>
        <taxon>Marasmiaceae</taxon>
        <taxon>Marasmius</taxon>
    </lineage>
</organism>
<dbReference type="SUPFAM" id="SSF47954">
    <property type="entry name" value="Cyclin-like"/>
    <property type="match status" value="2"/>
</dbReference>
<feature type="compositionally biased region" description="Low complexity" evidence="2">
    <location>
        <begin position="252"/>
        <end position="280"/>
    </location>
</feature>
<feature type="region of interest" description="Disordered" evidence="2">
    <location>
        <begin position="251"/>
        <end position="284"/>
    </location>
</feature>
<protein>
    <submittedName>
        <fullName evidence="4">RNA polymerase II holoenzyme cyclin-like subunit</fullName>
    </submittedName>
</protein>
<evidence type="ECO:0000313" key="4">
    <source>
        <dbReference type="EMBL" id="KAL0578922.1"/>
    </source>
</evidence>
<feature type="domain" description="Cyclin-like" evidence="3">
    <location>
        <begin position="195"/>
        <end position="308"/>
    </location>
</feature>
<comment type="similarity">
    <text evidence="1">Belongs to the cyclin family.</text>
</comment>
<sequence>MATDFWASSHHHRWLVDRSTLRQARADDLLYIGDPEYLDFLNIYFANIISKLGKKLQLRQRVIATATVFFRRFYLKSSYCETDPFIVISACCYLAAKVEELPVHIKNVVTESRSLFSHQYGVKSFPSDNTKLAEMEFYLVDDLECDLVVFHPYRTLLALCKKESADAQGSEAEAGELGVGVSGTEGPRYWGLDEAKLELSEGALQTAWFIINDTYRSELCLLYPPHLIAIAAIYLTFVLHTPTQATISHLISSASEPPSPVESSSSQPRRSSRQNQNSKKQPQDPISFLAGLNVSMQHVATIAQEIISLYTLWDRYREDSSPDASSSSKNLRSPFSNSPSKRSSYSEDDVFSDASGGGTETDVVTPGILTKLLLKMREQRIADMAHPASGKPVVVNKMLERTQAAG</sequence>
<reference evidence="4 5" key="1">
    <citation type="submission" date="2024-02" db="EMBL/GenBank/DDBJ databases">
        <title>A draft genome for the cacao thread blight pathogen Marasmius crinis-equi.</title>
        <authorList>
            <person name="Cohen S.P."/>
            <person name="Baruah I.K."/>
            <person name="Amoako-Attah I."/>
            <person name="Bukari Y."/>
            <person name="Meinhardt L.W."/>
            <person name="Bailey B.A."/>
        </authorList>
    </citation>
    <scope>NUCLEOTIDE SEQUENCE [LARGE SCALE GENOMIC DNA]</scope>
    <source>
        <strain evidence="4 5">GH-76</strain>
    </source>
</reference>
<feature type="compositionally biased region" description="Low complexity" evidence="2">
    <location>
        <begin position="322"/>
        <end position="343"/>
    </location>
</feature>
<dbReference type="InterPro" id="IPR043198">
    <property type="entry name" value="Cyclin/Ssn8"/>
</dbReference>
<dbReference type="InterPro" id="IPR013763">
    <property type="entry name" value="Cyclin-like_dom"/>
</dbReference>
<dbReference type="Gene3D" id="1.10.472.10">
    <property type="entry name" value="Cyclin-like"/>
    <property type="match status" value="2"/>
</dbReference>
<proteinExistence type="inferred from homology"/>